<keyword evidence="3" id="KW-0813">Transport</keyword>
<evidence type="ECO:0000256" key="1">
    <source>
        <dbReference type="ARBA" id="ARBA00004442"/>
    </source>
</evidence>
<keyword evidence="4" id="KW-1134">Transmembrane beta strand</keyword>
<evidence type="ECO:0000256" key="7">
    <source>
        <dbReference type="ARBA" id="ARBA00023237"/>
    </source>
</evidence>
<evidence type="ECO:0000256" key="3">
    <source>
        <dbReference type="ARBA" id="ARBA00022448"/>
    </source>
</evidence>
<dbReference type="SUPFAM" id="SSF56954">
    <property type="entry name" value="Outer membrane efflux proteins (OEP)"/>
    <property type="match status" value="1"/>
</dbReference>
<dbReference type="EMBL" id="CP125947">
    <property type="protein sequence ID" value="WHS64884.1"/>
    <property type="molecule type" value="Genomic_DNA"/>
</dbReference>
<evidence type="ECO:0000313" key="9">
    <source>
        <dbReference type="Proteomes" id="UP001240697"/>
    </source>
</evidence>
<keyword evidence="6" id="KW-0472">Membrane</keyword>
<keyword evidence="7" id="KW-0998">Cell outer membrane</keyword>
<dbReference type="PANTHER" id="PTHR30026">
    <property type="entry name" value="OUTER MEMBRANE PROTEIN TOLC"/>
    <property type="match status" value="1"/>
</dbReference>
<dbReference type="Gene3D" id="1.20.1600.10">
    <property type="entry name" value="Outer membrane efflux proteins (OEP)"/>
    <property type="match status" value="1"/>
</dbReference>
<comment type="subcellular location">
    <subcellularLocation>
        <location evidence="1">Cell outer membrane</location>
    </subcellularLocation>
</comment>
<dbReference type="Pfam" id="PF02321">
    <property type="entry name" value="OEP"/>
    <property type="match status" value="2"/>
</dbReference>
<protein>
    <submittedName>
        <fullName evidence="8">TolC family outer membrane protein</fullName>
    </submittedName>
</protein>
<dbReference type="InterPro" id="IPR003423">
    <property type="entry name" value="OMP_efflux"/>
</dbReference>
<evidence type="ECO:0000313" key="8">
    <source>
        <dbReference type="EMBL" id="WHS64884.1"/>
    </source>
</evidence>
<reference evidence="8 9" key="1">
    <citation type="submission" date="2023-05" db="EMBL/GenBank/DDBJ databases">
        <authorList>
            <person name="Yin Y."/>
            <person name="Lu Z."/>
        </authorList>
    </citation>
    <scope>NUCLEOTIDE SEQUENCE [LARGE SCALE GENOMIC DNA]</scope>
    <source>
        <strain evidence="8 9">ZM22</strain>
    </source>
</reference>
<dbReference type="Proteomes" id="UP001240697">
    <property type="component" value="Chromosome"/>
</dbReference>
<keyword evidence="9" id="KW-1185">Reference proteome</keyword>
<gene>
    <name evidence="8" type="ORF">QMY55_20720</name>
</gene>
<evidence type="ECO:0000256" key="5">
    <source>
        <dbReference type="ARBA" id="ARBA00022692"/>
    </source>
</evidence>
<name>A0ABY8SRB5_9BURK</name>
<organism evidence="8 9">
    <name type="scientific">Comamonas resistens</name>
    <dbReference type="NCBI Taxonomy" id="3046670"/>
    <lineage>
        <taxon>Bacteria</taxon>
        <taxon>Pseudomonadati</taxon>
        <taxon>Pseudomonadota</taxon>
        <taxon>Betaproteobacteria</taxon>
        <taxon>Burkholderiales</taxon>
        <taxon>Comamonadaceae</taxon>
        <taxon>Comamonas</taxon>
    </lineage>
</organism>
<dbReference type="InterPro" id="IPR051906">
    <property type="entry name" value="TolC-like"/>
</dbReference>
<dbReference type="RefSeq" id="WP_283485996.1">
    <property type="nucleotide sequence ID" value="NZ_CP125947.1"/>
</dbReference>
<dbReference type="InterPro" id="IPR010130">
    <property type="entry name" value="T1SS_OMP_TolC"/>
</dbReference>
<accession>A0ABY8SRB5</accession>
<evidence type="ECO:0000256" key="2">
    <source>
        <dbReference type="ARBA" id="ARBA00007613"/>
    </source>
</evidence>
<proteinExistence type="inferred from homology"/>
<evidence type="ECO:0000256" key="4">
    <source>
        <dbReference type="ARBA" id="ARBA00022452"/>
    </source>
</evidence>
<dbReference type="PANTHER" id="PTHR30026:SF20">
    <property type="entry name" value="OUTER MEMBRANE PROTEIN TOLC"/>
    <property type="match status" value="1"/>
</dbReference>
<evidence type="ECO:0000256" key="6">
    <source>
        <dbReference type="ARBA" id="ARBA00023136"/>
    </source>
</evidence>
<sequence>MHRLQTMNSVVVANGKSRPLVARTCVALAIGMLLAPAWALDLRQAYEAAERNDASIRASRAAADSAREKLPQAKSQRLPNVSFNAGANRNNLRTSTDSIYGPVSYTTNYNSNNQVLQLRQPIYRPYVSALVSQAEAQVEDANASLERDEQSLVVRVSEAYFDALLARAQLDLIAAQKAAYAVQLAAAEKGFKAGTGVRTDIDEAQARVDMSRAQELEAAQNVEFTRRRMEVLVGKPVDALADLNVQGFKPAPPAPANLEDWIARAEETSPQLRALRAQFDAAKMEIEKAKAGHKPTLDAVAGWSRSDSDTVTSVNNVYNQKFIGVQLTVPLYAGGYVNSTVRQAVADSERAREAMEATRLDLGTKVHEQYRAMTEGVLRIAALEQAVRSAQQAVESSRKSFQAGARTTVDVLNAEQQRTTALRDLAQARYAYLLARIRLQSLAGQDRWASVDQANASLSK</sequence>
<dbReference type="NCBIfam" id="TIGR01844">
    <property type="entry name" value="type_I_sec_TolC"/>
    <property type="match status" value="1"/>
</dbReference>
<comment type="similarity">
    <text evidence="2">Belongs to the outer membrane factor (OMF) (TC 1.B.17) family.</text>
</comment>
<keyword evidence="5" id="KW-0812">Transmembrane</keyword>